<name>A0A1Y2B132_9TREE</name>
<accession>A0A1Y2B132</accession>
<dbReference type="OrthoDB" id="370932at2759"/>
<feature type="compositionally biased region" description="Basic and acidic residues" evidence="1">
    <location>
        <begin position="11"/>
        <end position="26"/>
    </location>
</feature>
<evidence type="ECO:0000259" key="2">
    <source>
        <dbReference type="Pfam" id="PF04419"/>
    </source>
</evidence>
<reference evidence="4 5" key="1">
    <citation type="submission" date="2016-07" db="EMBL/GenBank/DDBJ databases">
        <title>Pervasive Adenine N6-methylation of Active Genes in Fungi.</title>
        <authorList>
            <consortium name="DOE Joint Genome Institute"/>
            <person name="Mondo S.J."/>
            <person name="Dannebaum R.O."/>
            <person name="Kuo R.C."/>
            <person name="Labutti K."/>
            <person name="Haridas S."/>
            <person name="Kuo A."/>
            <person name="Salamov A."/>
            <person name="Ahrendt S.R."/>
            <person name="Lipzen A."/>
            <person name="Sullivan W."/>
            <person name="Andreopoulos W.B."/>
            <person name="Clum A."/>
            <person name="Lindquist E."/>
            <person name="Daum C."/>
            <person name="Ramamoorthy G.K."/>
            <person name="Gryganskyi A."/>
            <person name="Culley D."/>
            <person name="Magnuson J.K."/>
            <person name="James T.Y."/>
            <person name="O'Malley M.A."/>
            <person name="Stajich J.E."/>
            <person name="Spatafora J.W."/>
            <person name="Visel A."/>
            <person name="Grigoriev I.V."/>
        </authorList>
    </citation>
    <scope>NUCLEOTIDE SEQUENCE [LARGE SCALE GENOMIC DNA]</scope>
    <source>
        <strain evidence="4 5">68-887.2</strain>
    </source>
</reference>
<dbReference type="InterPro" id="IPR039713">
    <property type="entry name" value="At2g23090-like"/>
</dbReference>
<comment type="caution">
    <text evidence="4">The sequence shown here is derived from an EMBL/GenBank/DDBJ whole genome shotgun (WGS) entry which is preliminary data.</text>
</comment>
<feature type="domain" description="At2g23090-like zinc-binding" evidence="3">
    <location>
        <begin position="38"/>
        <end position="74"/>
    </location>
</feature>
<dbReference type="InterPro" id="IPR007513">
    <property type="entry name" value="SERF-like_N"/>
</dbReference>
<sequence>MGGGNGAKSQQKRERNAKEAGKEPKSQLKSNAAAQSIQCDICKQTFQSTAKLPLLQQHVDARHSGKDFSTVFPKFVAA</sequence>
<dbReference type="InterPro" id="IPR039438">
    <property type="entry name" value="At2g23090-like_Znf"/>
</dbReference>
<evidence type="ECO:0000256" key="1">
    <source>
        <dbReference type="SAM" id="MobiDB-lite"/>
    </source>
</evidence>
<evidence type="ECO:0000259" key="3">
    <source>
        <dbReference type="Pfam" id="PF12907"/>
    </source>
</evidence>
<dbReference type="EMBL" id="MCFC01000032">
    <property type="protein sequence ID" value="ORY28270.1"/>
    <property type="molecule type" value="Genomic_DNA"/>
</dbReference>
<dbReference type="Pfam" id="PF04419">
    <property type="entry name" value="SERF-like_N"/>
    <property type="match status" value="1"/>
</dbReference>
<dbReference type="PANTHER" id="PTHR33788">
    <property type="entry name" value="OS07G0114300 PROTEIN"/>
    <property type="match status" value="1"/>
</dbReference>
<dbReference type="Pfam" id="PF12907">
    <property type="entry name" value="zf-met2"/>
    <property type="match status" value="1"/>
</dbReference>
<dbReference type="InParanoid" id="A0A1Y2B132"/>
<protein>
    <submittedName>
        <fullName evidence="4">Uncharacterized protein</fullName>
    </submittedName>
</protein>
<feature type="domain" description="Small EDRK-rich factor-like N-terminal" evidence="2">
    <location>
        <begin position="3"/>
        <end position="34"/>
    </location>
</feature>
<dbReference type="PANTHER" id="PTHR33788:SF1">
    <property type="entry name" value="ZINC-BINDING PROTEIN"/>
    <property type="match status" value="1"/>
</dbReference>
<dbReference type="Gene3D" id="4.10.1050.10">
    <property type="entry name" value="At2g23090-like"/>
    <property type="match status" value="1"/>
</dbReference>
<organism evidence="4 5">
    <name type="scientific">Naematelia encephala</name>
    <dbReference type="NCBI Taxonomy" id="71784"/>
    <lineage>
        <taxon>Eukaryota</taxon>
        <taxon>Fungi</taxon>
        <taxon>Dikarya</taxon>
        <taxon>Basidiomycota</taxon>
        <taxon>Agaricomycotina</taxon>
        <taxon>Tremellomycetes</taxon>
        <taxon>Tremellales</taxon>
        <taxon>Naemateliaceae</taxon>
        <taxon>Naematelia</taxon>
    </lineage>
</organism>
<evidence type="ECO:0000313" key="5">
    <source>
        <dbReference type="Proteomes" id="UP000193986"/>
    </source>
</evidence>
<dbReference type="Proteomes" id="UP000193986">
    <property type="component" value="Unassembled WGS sequence"/>
</dbReference>
<dbReference type="SUPFAM" id="SSF118359">
    <property type="entry name" value="Expressed protein At2g23090/F21P24.15"/>
    <property type="match status" value="1"/>
</dbReference>
<proteinExistence type="predicted"/>
<gene>
    <name evidence="4" type="ORF">BCR39DRAFT_535216</name>
</gene>
<dbReference type="InterPro" id="IPR026939">
    <property type="entry name" value="ZNF706/At2g23090_sf"/>
</dbReference>
<dbReference type="AlphaFoldDB" id="A0A1Y2B132"/>
<feature type="region of interest" description="Disordered" evidence="1">
    <location>
        <begin position="1"/>
        <end position="31"/>
    </location>
</feature>
<evidence type="ECO:0000313" key="4">
    <source>
        <dbReference type="EMBL" id="ORY28270.1"/>
    </source>
</evidence>
<keyword evidence="5" id="KW-1185">Reference proteome</keyword>